<dbReference type="GO" id="GO:0071111">
    <property type="term" value="F:cyclic-guanylate-specific phosphodiesterase activity"/>
    <property type="evidence" value="ECO:0007669"/>
    <property type="project" value="InterPro"/>
</dbReference>
<dbReference type="AlphaFoldDB" id="U2ZZJ3"/>
<evidence type="ECO:0008006" key="7">
    <source>
        <dbReference type="Google" id="ProtNLM"/>
    </source>
</evidence>
<evidence type="ECO:0000259" key="3">
    <source>
        <dbReference type="PROSITE" id="PS50883"/>
    </source>
</evidence>
<dbReference type="Gene3D" id="3.20.20.450">
    <property type="entry name" value="EAL domain"/>
    <property type="match status" value="1"/>
</dbReference>
<dbReference type="InterPro" id="IPR013655">
    <property type="entry name" value="PAS_fold_3"/>
</dbReference>
<evidence type="ECO:0000259" key="2">
    <source>
        <dbReference type="PROSITE" id="PS50113"/>
    </source>
</evidence>
<dbReference type="InterPro" id="IPR000014">
    <property type="entry name" value="PAS"/>
</dbReference>
<dbReference type="Proteomes" id="UP000016570">
    <property type="component" value="Unassembled WGS sequence"/>
</dbReference>
<dbReference type="PROSITE" id="PS50887">
    <property type="entry name" value="GGDEF"/>
    <property type="match status" value="1"/>
</dbReference>
<dbReference type="InterPro" id="IPR000700">
    <property type="entry name" value="PAS-assoc_C"/>
</dbReference>
<dbReference type="PROSITE" id="PS50112">
    <property type="entry name" value="PAS"/>
    <property type="match status" value="1"/>
</dbReference>
<dbReference type="Pfam" id="PF08447">
    <property type="entry name" value="PAS_3"/>
    <property type="match status" value="1"/>
</dbReference>
<dbReference type="SUPFAM" id="SSF141868">
    <property type="entry name" value="EAL domain-like"/>
    <property type="match status" value="1"/>
</dbReference>
<dbReference type="SMART" id="SM00052">
    <property type="entry name" value="EAL"/>
    <property type="match status" value="1"/>
</dbReference>
<dbReference type="InterPro" id="IPR001633">
    <property type="entry name" value="EAL_dom"/>
</dbReference>
<keyword evidence="6" id="KW-1185">Reference proteome</keyword>
<dbReference type="CDD" id="cd00130">
    <property type="entry name" value="PAS"/>
    <property type="match status" value="1"/>
</dbReference>
<sequence>MLAKLDLMETSPVVRDYYDQMMKDSFINILDVFNEGIFCVSVQNEMSFMNPNFYRQFGLGTEFAHIQDWLALVHPDERDVLAGEIHKLLENQVSRITNQYRVRHLSGHYIWIEGTAILKQQNGKRFILGSHRNISAQKMMEEYLRQAALTDVPSGLANQSKLTIELERLARQEESDYALIYIQNDEMRFYLNHYDTKLLKRMLNFLLRTLNDLPYEVSELYRLRTEDFALLVKGDLCDDELLSLGRHIMSNYQESLSANNLAYGKDISVGIYPRVDRKLSPEEVIKIAARTCQFGRERNSHRLEIYSSDTRRKVERFFFIEQGLKSAIVNGELNVKFQPIVDAQSQQVASFEALVRWRSKTFGEIYPDEFIPVAEKKGLIVDLGYVVFEKACKFIHRYHLMHNCDVKVNVNVSVVQLLTPQFPEQVNNIATRANVPTRNIVLELTETVILDNNEYARRQLKELKQYGFNLSLDDFGAGYSSLNSFFELPLSQIKIDKALAWHSLKHRVSFDYLEFITQLCRTNGVDVVIEGIEDAQMQKTFAEMGATYLQGYWFSKPLSIASASQFTL</sequence>
<dbReference type="SUPFAM" id="SSF55073">
    <property type="entry name" value="Nucleotide cyclase"/>
    <property type="match status" value="1"/>
</dbReference>
<reference evidence="5 6" key="1">
    <citation type="submission" date="2013-09" db="EMBL/GenBank/DDBJ databases">
        <title>Whole genome shotgun sequence of Vibrio proteolyticus NBRC 13287.</title>
        <authorList>
            <person name="Isaki S."/>
            <person name="Hosoyama A."/>
            <person name="Numata M."/>
            <person name="Hashimoto M."/>
            <person name="Hosoyama Y."/>
            <person name="Tsuchikane K."/>
            <person name="Noguchi M."/>
            <person name="Hirakata S."/>
            <person name="Ichikawa N."/>
            <person name="Ohji S."/>
            <person name="Yamazoe A."/>
            <person name="Fujita N."/>
        </authorList>
    </citation>
    <scope>NUCLEOTIDE SEQUENCE [LARGE SCALE GENOMIC DNA]</scope>
    <source>
        <strain evidence="5 6">NBRC 13287</strain>
    </source>
</reference>
<dbReference type="SUPFAM" id="SSF55785">
    <property type="entry name" value="PYP-like sensor domain (PAS domain)"/>
    <property type="match status" value="1"/>
</dbReference>
<dbReference type="PANTHER" id="PTHR33121">
    <property type="entry name" value="CYCLIC DI-GMP PHOSPHODIESTERASE PDEF"/>
    <property type="match status" value="1"/>
</dbReference>
<feature type="domain" description="PAS" evidence="1">
    <location>
        <begin position="22"/>
        <end position="92"/>
    </location>
</feature>
<dbReference type="InterPro" id="IPR000160">
    <property type="entry name" value="GGDEF_dom"/>
</dbReference>
<evidence type="ECO:0000259" key="1">
    <source>
        <dbReference type="PROSITE" id="PS50112"/>
    </source>
</evidence>
<dbReference type="eggNOG" id="COG5001">
    <property type="taxonomic scope" value="Bacteria"/>
</dbReference>
<feature type="domain" description="GGDEF" evidence="4">
    <location>
        <begin position="175"/>
        <end position="308"/>
    </location>
</feature>
<dbReference type="PROSITE" id="PS50883">
    <property type="entry name" value="EAL"/>
    <property type="match status" value="1"/>
</dbReference>
<evidence type="ECO:0000313" key="5">
    <source>
        <dbReference type="EMBL" id="GAD66830.1"/>
    </source>
</evidence>
<dbReference type="STRING" id="1219065.VPR01S_05_01250"/>
<dbReference type="SMART" id="SM00091">
    <property type="entry name" value="PAS"/>
    <property type="match status" value="1"/>
</dbReference>
<proteinExistence type="predicted"/>
<dbReference type="InterPro" id="IPR050706">
    <property type="entry name" value="Cyclic-di-GMP_PDE-like"/>
</dbReference>
<evidence type="ECO:0000259" key="4">
    <source>
        <dbReference type="PROSITE" id="PS50887"/>
    </source>
</evidence>
<dbReference type="InterPro" id="IPR029787">
    <property type="entry name" value="Nucleotide_cyclase"/>
</dbReference>
<feature type="domain" description="PAC" evidence="2">
    <location>
        <begin position="96"/>
        <end position="146"/>
    </location>
</feature>
<dbReference type="InterPro" id="IPR035919">
    <property type="entry name" value="EAL_sf"/>
</dbReference>
<dbReference type="InterPro" id="IPR043128">
    <property type="entry name" value="Rev_trsase/Diguanyl_cyclase"/>
</dbReference>
<organism evidence="5 6">
    <name type="scientific">Vibrio proteolyticus NBRC 13287</name>
    <dbReference type="NCBI Taxonomy" id="1219065"/>
    <lineage>
        <taxon>Bacteria</taxon>
        <taxon>Pseudomonadati</taxon>
        <taxon>Pseudomonadota</taxon>
        <taxon>Gammaproteobacteria</taxon>
        <taxon>Vibrionales</taxon>
        <taxon>Vibrionaceae</taxon>
        <taxon>Vibrio</taxon>
    </lineage>
</organism>
<dbReference type="NCBIfam" id="TIGR00229">
    <property type="entry name" value="sensory_box"/>
    <property type="match status" value="1"/>
</dbReference>
<accession>U2ZZJ3</accession>
<dbReference type="Gene3D" id="3.30.450.20">
    <property type="entry name" value="PAS domain"/>
    <property type="match status" value="1"/>
</dbReference>
<comment type="caution">
    <text evidence="5">The sequence shown here is derived from an EMBL/GenBank/DDBJ whole genome shotgun (WGS) entry which is preliminary data.</text>
</comment>
<protein>
    <recommendedName>
        <fullName evidence="7">Signaling protein</fullName>
    </recommendedName>
</protein>
<dbReference type="PROSITE" id="PS50113">
    <property type="entry name" value="PAC"/>
    <property type="match status" value="1"/>
</dbReference>
<dbReference type="InterPro" id="IPR035965">
    <property type="entry name" value="PAS-like_dom_sf"/>
</dbReference>
<dbReference type="EMBL" id="BATJ01000005">
    <property type="protein sequence ID" value="GAD66830.1"/>
    <property type="molecule type" value="Genomic_DNA"/>
</dbReference>
<dbReference type="PANTHER" id="PTHR33121:SF79">
    <property type="entry name" value="CYCLIC DI-GMP PHOSPHODIESTERASE PDED-RELATED"/>
    <property type="match status" value="1"/>
</dbReference>
<dbReference type="Pfam" id="PF00563">
    <property type="entry name" value="EAL"/>
    <property type="match status" value="1"/>
</dbReference>
<gene>
    <name evidence="5" type="ORF">VPR01S_05_01250</name>
</gene>
<feature type="domain" description="EAL" evidence="3">
    <location>
        <begin position="317"/>
        <end position="568"/>
    </location>
</feature>
<name>U2ZZJ3_VIBPR</name>
<dbReference type="Gene3D" id="3.30.70.270">
    <property type="match status" value="1"/>
</dbReference>
<dbReference type="CDD" id="cd01948">
    <property type="entry name" value="EAL"/>
    <property type="match status" value="1"/>
</dbReference>
<evidence type="ECO:0000313" key="6">
    <source>
        <dbReference type="Proteomes" id="UP000016570"/>
    </source>
</evidence>
<dbReference type="SMART" id="SM00267">
    <property type="entry name" value="GGDEF"/>
    <property type="match status" value="1"/>
</dbReference>